<dbReference type="Proteomes" id="UP001219934">
    <property type="component" value="Unassembled WGS sequence"/>
</dbReference>
<protein>
    <recommendedName>
        <fullName evidence="3">L1 transposable element RRM domain-containing protein</fullName>
    </recommendedName>
</protein>
<keyword evidence="5" id="KW-1185">Reference proteome</keyword>
<dbReference type="InterPro" id="IPR004244">
    <property type="entry name" value="Transposase_22"/>
</dbReference>
<evidence type="ECO:0000313" key="4">
    <source>
        <dbReference type="EMBL" id="KAJ4937031.1"/>
    </source>
</evidence>
<evidence type="ECO:0000256" key="1">
    <source>
        <dbReference type="SAM" id="Coils"/>
    </source>
</evidence>
<feature type="region of interest" description="Disordered" evidence="2">
    <location>
        <begin position="1"/>
        <end position="49"/>
    </location>
</feature>
<proteinExistence type="predicted"/>
<accession>A0AAD6FIX5</accession>
<keyword evidence="1" id="KW-0175">Coiled coil</keyword>
<dbReference type="InterPro" id="IPR043636">
    <property type="entry name" value="L1_RRM_dom"/>
</dbReference>
<dbReference type="AlphaFoldDB" id="A0AAD6FIX5"/>
<evidence type="ECO:0000259" key="3">
    <source>
        <dbReference type="Pfam" id="PF02994"/>
    </source>
</evidence>
<comment type="caution">
    <text evidence="4">The sequence shown here is derived from an EMBL/GenBank/DDBJ whole genome shotgun (WGS) entry which is preliminary data.</text>
</comment>
<dbReference type="PANTHER" id="PTHR11505">
    <property type="entry name" value="L1 TRANSPOSABLE ELEMENT-RELATED"/>
    <property type="match status" value="1"/>
</dbReference>
<name>A0AAD6FIX5_9TELE</name>
<feature type="domain" description="L1 transposable element RRM" evidence="3">
    <location>
        <begin position="131"/>
        <end position="221"/>
    </location>
</feature>
<dbReference type="Gene3D" id="3.30.70.1820">
    <property type="entry name" value="L1 transposable element, RRM domain"/>
    <property type="match status" value="1"/>
</dbReference>
<gene>
    <name evidence="4" type="ORF">JOQ06_001615</name>
</gene>
<dbReference type="FunFam" id="3.30.70.1820:FF:000004">
    <property type="entry name" value="Uncharacterized protein"/>
    <property type="match status" value="1"/>
</dbReference>
<reference evidence="4" key="1">
    <citation type="submission" date="2022-11" db="EMBL/GenBank/DDBJ databases">
        <title>Chromosome-level genome of Pogonophryne albipinna.</title>
        <authorList>
            <person name="Jo E."/>
        </authorList>
    </citation>
    <scope>NUCLEOTIDE SEQUENCE</scope>
    <source>
        <strain evidence="4">SGF0006</strain>
        <tissue evidence="4">Muscle</tissue>
    </source>
</reference>
<evidence type="ECO:0000256" key="2">
    <source>
        <dbReference type="SAM" id="MobiDB-lite"/>
    </source>
</evidence>
<feature type="coiled-coil region" evidence="1">
    <location>
        <begin position="77"/>
        <end position="135"/>
    </location>
</feature>
<evidence type="ECO:0000313" key="5">
    <source>
        <dbReference type="Proteomes" id="UP001219934"/>
    </source>
</evidence>
<dbReference type="EMBL" id="JAPTMU010000010">
    <property type="protein sequence ID" value="KAJ4937031.1"/>
    <property type="molecule type" value="Genomic_DNA"/>
</dbReference>
<sequence length="267" mass="30237">MPPRKKTTKKDNVLETLSEEDWPPLSQPGLAPDMEHEEGEELSQDKSSGEILSAINNLKKDLKEDFASKFNTVIHSIQSIEGELKQYSGRLTEAEERLGAVEDDASALNKTTKQLRQQEAKMEDLENRSRRSNVRLIGLPENDQGKDACTFLEKWIPEILGAGSFAAPLAIERAHRVPSGRPKPNAPPRALLIKFLNYKDKTKVMMAAYEKGKIHFDKHHIMFFHDVAKETDKKRRAYDGVKTRCRDMGLRYDPGEAQRLNSSVKAP</sequence>
<feature type="non-terminal residue" evidence="4">
    <location>
        <position position="267"/>
    </location>
</feature>
<dbReference type="Pfam" id="PF02994">
    <property type="entry name" value="Transposase_22"/>
    <property type="match status" value="1"/>
</dbReference>
<organism evidence="4 5">
    <name type="scientific">Pogonophryne albipinna</name>
    <dbReference type="NCBI Taxonomy" id="1090488"/>
    <lineage>
        <taxon>Eukaryota</taxon>
        <taxon>Metazoa</taxon>
        <taxon>Chordata</taxon>
        <taxon>Craniata</taxon>
        <taxon>Vertebrata</taxon>
        <taxon>Euteleostomi</taxon>
        <taxon>Actinopterygii</taxon>
        <taxon>Neopterygii</taxon>
        <taxon>Teleostei</taxon>
        <taxon>Neoteleostei</taxon>
        <taxon>Acanthomorphata</taxon>
        <taxon>Eupercaria</taxon>
        <taxon>Perciformes</taxon>
        <taxon>Notothenioidei</taxon>
        <taxon>Pogonophryne</taxon>
    </lineage>
</organism>